<keyword evidence="6 9" id="KW-0378">Hydrolase</keyword>
<dbReference type="NCBIfam" id="TIGR01488">
    <property type="entry name" value="HAD-SF-IB"/>
    <property type="match status" value="1"/>
</dbReference>
<evidence type="ECO:0000256" key="7">
    <source>
        <dbReference type="ARBA" id="ARBA00022842"/>
    </source>
</evidence>
<dbReference type="InterPro" id="IPR023214">
    <property type="entry name" value="HAD_sf"/>
</dbReference>
<dbReference type="GO" id="GO:0005737">
    <property type="term" value="C:cytoplasm"/>
    <property type="evidence" value="ECO:0007669"/>
    <property type="project" value="TreeGrafter"/>
</dbReference>
<dbReference type="InterPro" id="IPR050582">
    <property type="entry name" value="HAD-like_SerB"/>
</dbReference>
<name>A0A3B0USI9_9ZZZZ</name>
<sequence>MLSNIIFIFDFDSTFTQVEALDVLAEISLLKNDKEEKLRAIAELTQKGMSGQISFSESLKERMKIVSGTKQDIETLVAQLKTKVSTSILPHKEFFRKNKANIYIISSGFKDFIDPVVADFSIDSSHVFANTFTWAANGRISGFDSQNPLSKNQGKPTLVQQLNFTAPVVVIGDGYTDYEIKKEGFADRFIAYTENVSRPSVTKQADYIATNFNDFLNYISNDRSLLSKAQN</sequence>
<keyword evidence="4" id="KW-0028">Amino-acid biosynthesis</keyword>
<keyword evidence="8" id="KW-0718">Serine biosynthesis</keyword>
<dbReference type="EMBL" id="UOES01000364">
    <property type="protein sequence ID" value="VAW28207.1"/>
    <property type="molecule type" value="Genomic_DNA"/>
</dbReference>
<evidence type="ECO:0000256" key="6">
    <source>
        <dbReference type="ARBA" id="ARBA00022801"/>
    </source>
</evidence>
<keyword evidence="7" id="KW-0460">Magnesium</keyword>
<dbReference type="EC" id="3.1.3.3" evidence="3"/>
<organism evidence="9">
    <name type="scientific">hydrothermal vent metagenome</name>
    <dbReference type="NCBI Taxonomy" id="652676"/>
    <lineage>
        <taxon>unclassified sequences</taxon>
        <taxon>metagenomes</taxon>
        <taxon>ecological metagenomes</taxon>
    </lineage>
</organism>
<dbReference type="GO" id="GO:0000287">
    <property type="term" value="F:magnesium ion binding"/>
    <property type="evidence" value="ECO:0007669"/>
    <property type="project" value="TreeGrafter"/>
</dbReference>
<evidence type="ECO:0000256" key="5">
    <source>
        <dbReference type="ARBA" id="ARBA00022723"/>
    </source>
</evidence>
<dbReference type="PANTHER" id="PTHR43344:SF2">
    <property type="entry name" value="PHOSPHOSERINE PHOSPHATASE"/>
    <property type="match status" value="1"/>
</dbReference>
<keyword evidence="9" id="KW-0560">Oxidoreductase</keyword>
<evidence type="ECO:0000256" key="2">
    <source>
        <dbReference type="ARBA" id="ARBA00005135"/>
    </source>
</evidence>
<proteinExistence type="predicted"/>
<dbReference type="GO" id="GO:0006564">
    <property type="term" value="P:L-serine biosynthetic process"/>
    <property type="evidence" value="ECO:0007669"/>
    <property type="project" value="UniProtKB-KW"/>
</dbReference>
<protein>
    <recommendedName>
        <fullName evidence="3">phosphoserine phosphatase</fullName>
        <ecNumber evidence="3">3.1.3.3</ecNumber>
    </recommendedName>
</protein>
<dbReference type="InterPro" id="IPR036412">
    <property type="entry name" value="HAD-like_sf"/>
</dbReference>
<keyword evidence="5" id="KW-0479">Metal-binding</keyword>
<dbReference type="Gene3D" id="1.10.150.210">
    <property type="entry name" value="Phosphoserine phosphatase, domain 2"/>
    <property type="match status" value="1"/>
</dbReference>
<gene>
    <name evidence="9" type="ORF">MNBD_BACTEROID06-449</name>
</gene>
<dbReference type="Pfam" id="PF12710">
    <property type="entry name" value="HAD"/>
    <property type="match status" value="1"/>
</dbReference>
<dbReference type="GO" id="GO:0016491">
    <property type="term" value="F:oxidoreductase activity"/>
    <property type="evidence" value="ECO:0007669"/>
    <property type="project" value="UniProtKB-KW"/>
</dbReference>
<evidence type="ECO:0000256" key="8">
    <source>
        <dbReference type="ARBA" id="ARBA00023299"/>
    </source>
</evidence>
<dbReference type="GO" id="GO:0036424">
    <property type="term" value="F:L-phosphoserine phosphatase activity"/>
    <property type="evidence" value="ECO:0007669"/>
    <property type="project" value="TreeGrafter"/>
</dbReference>
<comment type="cofactor">
    <cofactor evidence="1">
        <name>Mg(2+)</name>
        <dbReference type="ChEBI" id="CHEBI:18420"/>
    </cofactor>
</comment>
<dbReference type="PANTHER" id="PTHR43344">
    <property type="entry name" value="PHOSPHOSERINE PHOSPHATASE"/>
    <property type="match status" value="1"/>
</dbReference>
<evidence type="ECO:0000256" key="1">
    <source>
        <dbReference type="ARBA" id="ARBA00001946"/>
    </source>
</evidence>
<reference evidence="9" key="1">
    <citation type="submission" date="2018-06" db="EMBL/GenBank/DDBJ databases">
        <authorList>
            <person name="Zhirakovskaya E."/>
        </authorList>
    </citation>
    <scope>NUCLEOTIDE SEQUENCE</scope>
</reference>
<evidence type="ECO:0000256" key="3">
    <source>
        <dbReference type="ARBA" id="ARBA00012640"/>
    </source>
</evidence>
<dbReference type="Gene3D" id="3.40.50.1000">
    <property type="entry name" value="HAD superfamily/HAD-like"/>
    <property type="match status" value="1"/>
</dbReference>
<evidence type="ECO:0000313" key="9">
    <source>
        <dbReference type="EMBL" id="VAW28207.1"/>
    </source>
</evidence>
<dbReference type="AlphaFoldDB" id="A0A3B0USI9"/>
<evidence type="ECO:0000256" key="4">
    <source>
        <dbReference type="ARBA" id="ARBA00022605"/>
    </source>
</evidence>
<dbReference type="SUPFAM" id="SSF56784">
    <property type="entry name" value="HAD-like"/>
    <property type="match status" value="1"/>
</dbReference>
<accession>A0A3B0USI9</accession>
<comment type="pathway">
    <text evidence="2">Amino-acid biosynthesis; L-serine biosynthesis; L-serine from 3-phospho-D-glycerate: step 3/3.</text>
</comment>